<feature type="chain" id="PRO_5020939263" evidence="1">
    <location>
        <begin position="26"/>
        <end position="158"/>
    </location>
</feature>
<feature type="domain" description="DUF302" evidence="2">
    <location>
        <begin position="61"/>
        <end position="122"/>
    </location>
</feature>
<evidence type="ECO:0000259" key="2">
    <source>
        <dbReference type="Pfam" id="PF03625"/>
    </source>
</evidence>
<dbReference type="Proteomes" id="UP000298714">
    <property type="component" value="Chromosome"/>
</dbReference>
<dbReference type="CDD" id="cd14797">
    <property type="entry name" value="DUF302"/>
    <property type="match status" value="1"/>
</dbReference>
<dbReference type="AlphaFoldDB" id="A0A4D7CC04"/>
<accession>A0A4D7CC04</accession>
<dbReference type="InterPro" id="IPR005180">
    <property type="entry name" value="DUF302"/>
</dbReference>
<dbReference type="PANTHER" id="PTHR38342:SF2">
    <property type="entry name" value="INNER MEMBRANE OR EXPORTED"/>
    <property type="match status" value="1"/>
</dbReference>
<sequence>MLFKALAVGLLLAVAPLLETPMAHAEVEGLVTLPSAKSLPDAEAALVTALEGAGLKVAARIDHAANARSVGQDLAPTVLLIFGNPAAGTRLMQAGRSVAIDLPIKALLWEQDGKTFVSYNDPAWLARRHGLTGVDPVVQAMQGALAKFAAAAAGKQEP</sequence>
<organism evidence="3 4">
    <name type="scientific">Hankyongella ginsenosidimutans</name>
    <dbReference type="NCBI Taxonomy" id="1763828"/>
    <lineage>
        <taxon>Bacteria</taxon>
        <taxon>Pseudomonadati</taxon>
        <taxon>Pseudomonadota</taxon>
        <taxon>Alphaproteobacteria</taxon>
        <taxon>Sphingomonadales</taxon>
        <taxon>Sphingomonadaceae</taxon>
        <taxon>Hankyongella</taxon>
    </lineage>
</organism>
<dbReference type="Pfam" id="PF03625">
    <property type="entry name" value="DUF302"/>
    <property type="match status" value="1"/>
</dbReference>
<proteinExistence type="predicted"/>
<name>A0A4D7CC04_9SPHN</name>
<keyword evidence="1" id="KW-0732">Signal</keyword>
<dbReference type="EMBL" id="CP039704">
    <property type="protein sequence ID" value="QCI80506.1"/>
    <property type="molecule type" value="Genomic_DNA"/>
</dbReference>
<protein>
    <submittedName>
        <fullName evidence="3">DUF302 domain-containing protein</fullName>
    </submittedName>
</protein>
<gene>
    <name evidence="3" type="ORF">E6W36_04275</name>
</gene>
<dbReference type="KEGG" id="hgn:E6W36_04275"/>
<dbReference type="SUPFAM" id="SSF103247">
    <property type="entry name" value="TT1751-like"/>
    <property type="match status" value="1"/>
</dbReference>
<reference evidence="4" key="1">
    <citation type="submission" date="2019-04" db="EMBL/GenBank/DDBJ databases">
        <title>Complete genome sequence of Sphingomonas sp. W1-2-3.</title>
        <authorList>
            <person name="Im W.T."/>
        </authorList>
    </citation>
    <scope>NUCLEOTIDE SEQUENCE [LARGE SCALE GENOMIC DNA]</scope>
    <source>
        <strain evidence="4">W1-2-3</strain>
    </source>
</reference>
<evidence type="ECO:0000313" key="3">
    <source>
        <dbReference type="EMBL" id="QCI80506.1"/>
    </source>
</evidence>
<keyword evidence="4" id="KW-1185">Reference proteome</keyword>
<dbReference type="Gene3D" id="3.30.310.70">
    <property type="entry name" value="TT1751-like domain"/>
    <property type="match status" value="1"/>
</dbReference>
<dbReference type="PANTHER" id="PTHR38342">
    <property type="entry name" value="SLR5037 PROTEIN"/>
    <property type="match status" value="1"/>
</dbReference>
<evidence type="ECO:0000313" key="4">
    <source>
        <dbReference type="Proteomes" id="UP000298714"/>
    </source>
</evidence>
<dbReference type="InterPro" id="IPR035923">
    <property type="entry name" value="TT1751-like_sf"/>
</dbReference>
<evidence type="ECO:0000256" key="1">
    <source>
        <dbReference type="SAM" id="SignalP"/>
    </source>
</evidence>
<feature type="signal peptide" evidence="1">
    <location>
        <begin position="1"/>
        <end position="25"/>
    </location>
</feature>